<evidence type="ECO:0000256" key="8">
    <source>
        <dbReference type="ARBA" id="ARBA00022729"/>
    </source>
</evidence>
<dbReference type="EMBL" id="VIBQ01000012">
    <property type="protein sequence ID" value="KAB8343221.1"/>
    <property type="molecule type" value="Genomic_DNA"/>
</dbReference>
<dbReference type="Pfam" id="PF00082">
    <property type="entry name" value="Peptidase_S8"/>
    <property type="match status" value="1"/>
</dbReference>
<dbReference type="SUPFAM" id="SSF52743">
    <property type="entry name" value="Subtilisin-like"/>
    <property type="match status" value="1"/>
</dbReference>
<dbReference type="InterPro" id="IPR000209">
    <property type="entry name" value="Peptidase_S8/S53_dom"/>
</dbReference>
<dbReference type="SMART" id="SM00944">
    <property type="entry name" value="Pro-kuma_activ"/>
    <property type="match status" value="1"/>
</dbReference>
<organism evidence="16 17">
    <name type="scientific">Carpinus fangiana</name>
    <dbReference type="NCBI Taxonomy" id="176857"/>
    <lineage>
        <taxon>Eukaryota</taxon>
        <taxon>Viridiplantae</taxon>
        <taxon>Streptophyta</taxon>
        <taxon>Embryophyta</taxon>
        <taxon>Tracheophyta</taxon>
        <taxon>Spermatophyta</taxon>
        <taxon>Magnoliopsida</taxon>
        <taxon>eudicotyledons</taxon>
        <taxon>Gunneridae</taxon>
        <taxon>Pentapetalae</taxon>
        <taxon>rosids</taxon>
        <taxon>fabids</taxon>
        <taxon>Fagales</taxon>
        <taxon>Betulaceae</taxon>
        <taxon>Carpinus</taxon>
    </lineage>
</organism>
<dbReference type="GO" id="GO:0008240">
    <property type="term" value="F:tripeptidyl-peptidase activity"/>
    <property type="evidence" value="ECO:0007669"/>
    <property type="project" value="UniProtKB-EC"/>
</dbReference>
<comment type="caution">
    <text evidence="16">The sequence shown here is derived from an EMBL/GenBank/DDBJ whole genome shotgun (WGS) entry which is preliminary data.</text>
</comment>
<dbReference type="AlphaFoldDB" id="A0A5N6KTV6"/>
<evidence type="ECO:0000256" key="13">
    <source>
        <dbReference type="ARBA" id="ARBA00023180"/>
    </source>
</evidence>
<feature type="binding site" evidence="14">
    <location>
        <position position="518"/>
    </location>
    <ligand>
        <name>Ca(2+)</name>
        <dbReference type="ChEBI" id="CHEBI:29108"/>
    </ligand>
</feature>
<feature type="domain" description="Peptidase S53" evidence="15">
    <location>
        <begin position="177"/>
        <end position="562"/>
    </location>
</feature>
<dbReference type="Proteomes" id="UP000327013">
    <property type="component" value="Unassembled WGS sequence"/>
</dbReference>
<proteinExistence type="predicted"/>
<dbReference type="Pfam" id="PF09286">
    <property type="entry name" value="Pro-kuma_activ"/>
    <property type="match status" value="1"/>
</dbReference>
<dbReference type="SUPFAM" id="SSF54897">
    <property type="entry name" value="Protease propeptides/inhibitors"/>
    <property type="match status" value="1"/>
</dbReference>
<feature type="active site" description="Charge relay system" evidence="14">
    <location>
        <position position="263"/>
    </location>
</feature>
<dbReference type="PANTHER" id="PTHR14218:SF15">
    <property type="entry name" value="TRIPEPTIDYL-PEPTIDASE 1"/>
    <property type="match status" value="1"/>
</dbReference>
<evidence type="ECO:0000256" key="2">
    <source>
        <dbReference type="ARBA" id="ARBA00002451"/>
    </source>
</evidence>
<feature type="active site" description="Charge relay system" evidence="14">
    <location>
        <position position="259"/>
    </location>
</feature>
<evidence type="ECO:0000256" key="5">
    <source>
        <dbReference type="ARBA" id="ARBA00022525"/>
    </source>
</evidence>
<feature type="binding site" evidence="14">
    <location>
        <position position="517"/>
    </location>
    <ligand>
        <name>Ca(2+)</name>
        <dbReference type="ChEBI" id="CHEBI:29108"/>
    </ligand>
</feature>
<dbReference type="OrthoDB" id="409122at2759"/>
<dbReference type="CDD" id="cd11377">
    <property type="entry name" value="Pro-peptidase_S53"/>
    <property type="match status" value="1"/>
</dbReference>
<dbReference type="GO" id="GO:0046872">
    <property type="term" value="F:metal ion binding"/>
    <property type="evidence" value="ECO:0007669"/>
    <property type="project" value="UniProtKB-UniRule"/>
</dbReference>
<dbReference type="CDD" id="cd04056">
    <property type="entry name" value="Peptidases_S53"/>
    <property type="match status" value="1"/>
</dbReference>
<evidence type="ECO:0000259" key="15">
    <source>
        <dbReference type="PROSITE" id="PS51695"/>
    </source>
</evidence>
<keyword evidence="8" id="KW-0732">Signal</keyword>
<evidence type="ECO:0000256" key="14">
    <source>
        <dbReference type="PROSITE-ProRule" id="PRU01032"/>
    </source>
</evidence>
<keyword evidence="9 14" id="KW-0378">Hydrolase</keyword>
<evidence type="ECO:0000256" key="7">
    <source>
        <dbReference type="ARBA" id="ARBA00022723"/>
    </source>
</evidence>
<keyword evidence="17" id="KW-1185">Reference proteome</keyword>
<dbReference type="InterPro" id="IPR023828">
    <property type="entry name" value="Peptidase_S8_Ser-AS"/>
</dbReference>
<dbReference type="GO" id="GO:0005576">
    <property type="term" value="C:extracellular region"/>
    <property type="evidence" value="ECO:0007669"/>
    <property type="project" value="UniProtKB-SubCell"/>
</dbReference>
<dbReference type="Gene3D" id="3.40.50.200">
    <property type="entry name" value="Peptidase S8/S53 domain"/>
    <property type="match status" value="1"/>
</dbReference>
<comment type="function">
    <text evidence="2">Secreted tripeptidyl-peptidase which degrades proteins at acidic pHs and is involved in virulence.</text>
</comment>
<evidence type="ECO:0000313" key="17">
    <source>
        <dbReference type="Proteomes" id="UP000327013"/>
    </source>
</evidence>
<dbReference type="PROSITE" id="PS51695">
    <property type="entry name" value="SEDOLISIN"/>
    <property type="match status" value="1"/>
</dbReference>
<dbReference type="InterPro" id="IPR015366">
    <property type="entry name" value="S53_propep"/>
</dbReference>
<evidence type="ECO:0000313" key="16">
    <source>
        <dbReference type="EMBL" id="KAB8343221.1"/>
    </source>
</evidence>
<dbReference type="FunFam" id="3.40.50.200:FF:000015">
    <property type="entry name" value="Tripeptidyl peptidase A"/>
    <property type="match status" value="1"/>
</dbReference>
<reference evidence="16 17" key="1">
    <citation type="submission" date="2019-06" db="EMBL/GenBank/DDBJ databases">
        <title>A chromosomal-level reference genome of Carpinus fangiana (Coryloideae, Betulaceae).</title>
        <authorList>
            <person name="Yang X."/>
            <person name="Wang Z."/>
            <person name="Zhang L."/>
            <person name="Hao G."/>
            <person name="Liu J."/>
            <person name="Yang Y."/>
        </authorList>
    </citation>
    <scope>NUCLEOTIDE SEQUENCE [LARGE SCALE GENOMIC DNA]</scope>
    <source>
        <strain evidence="16">Cfa_2016G</strain>
        <tissue evidence="16">Leaf</tissue>
    </source>
</reference>
<dbReference type="GO" id="GO:0004252">
    <property type="term" value="F:serine-type endopeptidase activity"/>
    <property type="evidence" value="ECO:0007669"/>
    <property type="project" value="UniProtKB-UniRule"/>
</dbReference>
<protein>
    <recommendedName>
        <fullName evidence="4">tripeptidyl-peptidase II</fullName>
        <ecNumber evidence="4">3.4.14.10</ecNumber>
    </recommendedName>
</protein>
<comment type="cofactor">
    <cofactor evidence="14">
        <name>Ca(2+)</name>
        <dbReference type="ChEBI" id="CHEBI:29108"/>
    </cofactor>
    <text evidence="14">Binds 1 Ca(2+) ion per subunit.</text>
</comment>
<keyword evidence="12" id="KW-0865">Zymogen</keyword>
<keyword evidence="5" id="KW-0964">Secreted</keyword>
<gene>
    <name evidence="16" type="ORF">FH972_022811</name>
</gene>
<feature type="binding site" evidence="14">
    <location>
        <position position="542"/>
    </location>
    <ligand>
        <name>Ca(2+)</name>
        <dbReference type="ChEBI" id="CHEBI:29108"/>
    </ligand>
</feature>
<accession>A0A5N6KTV6</accession>
<evidence type="ECO:0000256" key="4">
    <source>
        <dbReference type="ARBA" id="ARBA00012462"/>
    </source>
</evidence>
<evidence type="ECO:0000256" key="1">
    <source>
        <dbReference type="ARBA" id="ARBA00001910"/>
    </source>
</evidence>
<dbReference type="PROSITE" id="PS00138">
    <property type="entry name" value="SUBTILASE_SER"/>
    <property type="match status" value="1"/>
</dbReference>
<dbReference type="InterPro" id="IPR030400">
    <property type="entry name" value="Sedolisin_dom"/>
</dbReference>
<comment type="subcellular location">
    <subcellularLocation>
        <location evidence="3">Secreted</location>
    </subcellularLocation>
</comment>
<keyword evidence="7 14" id="KW-0479">Metal-binding</keyword>
<comment type="catalytic activity">
    <reaction evidence="1">
        <text>Release of an N-terminal tripeptide from a polypeptide.</text>
        <dbReference type="EC" id="3.4.14.10"/>
    </reaction>
</comment>
<evidence type="ECO:0000256" key="12">
    <source>
        <dbReference type="ARBA" id="ARBA00023145"/>
    </source>
</evidence>
<evidence type="ECO:0000256" key="10">
    <source>
        <dbReference type="ARBA" id="ARBA00022825"/>
    </source>
</evidence>
<dbReference type="EC" id="3.4.14.10" evidence="4"/>
<dbReference type="GO" id="GO:0006508">
    <property type="term" value="P:proteolysis"/>
    <property type="evidence" value="ECO:0007669"/>
    <property type="project" value="UniProtKB-KW"/>
</dbReference>
<evidence type="ECO:0000256" key="3">
    <source>
        <dbReference type="ARBA" id="ARBA00004613"/>
    </source>
</evidence>
<feature type="binding site" evidence="14">
    <location>
        <position position="544"/>
    </location>
    <ligand>
        <name>Ca(2+)</name>
        <dbReference type="ChEBI" id="CHEBI:29108"/>
    </ligand>
</feature>
<name>A0A5N6KTV6_9ROSI</name>
<evidence type="ECO:0000256" key="9">
    <source>
        <dbReference type="ARBA" id="ARBA00022801"/>
    </source>
</evidence>
<keyword evidence="6 14" id="KW-0645">Protease</keyword>
<dbReference type="InterPro" id="IPR036852">
    <property type="entry name" value="Peptidase_S8/S53_dom_sf"/>
</dbReference>
<evidence type="ECO:0000256" key="11">
    <source>
        <dbReference type="ARBA" id="ARBA00022837"/>
    </source>
</evidence>
<dbReference type="PANTHER" id="PTHR14218">
    <property type="entry name" value="PROTEASE S8 TRIPEPTIDYL PEPTIDASE I CLN2"/>
    <property type="match status" value="1"/>
</dbReference>
<sequence>MGLARFVFFVRRVNTPAPPDEDQDVHLQIALREPHTNYLQIAHEVSDPESPRYGQYLSAEELQAVLPGVDDPAAAVISWLHGNDARSIARDGEWLSFTTTVGHARSLLNADFAMYSFKDKAPVLRATSYSIPADLVSDIDFIFPVTQFLGSGEKEKSSTALHSRQHIPTGPPTCDNSTCPAQLKKLYNINYSPPDNCSGSKIGIAGFLEQYASQTDLTSFLKQYGLTAAQKSGKKPYKFAVELVNNGTNPTSPSSAGVEAMLDLDYSMVFTDPLPITYFSTGGRPPTLDPHGNTPVPTKDSQNEPYIAFLQHLLAMKNPPQVISMSYSDSEQVVPRAFADRACTLFGRLAMRGVSVIGSSGDGGAAGTDKSDCIGPDGKKRFLPTFPSSCPWVTSVGATAGFGGAASFSSGGFSNYYPVPAWQKSAAAGYIKALNGTHKGYYNASGRGIPDVSLLGDDYLIVSGGFASAHDGTSASTPLFAAMVALLNDLRLRQKKPVLGFLNPLLYASTTRGVFTDIKDGSQSVGCADSTSFEPGWEALAGWDAVTGLGTPDFAKLRKLLA</sequence>
<keyword evidence="10 14" id="KW-0720">Serine protease</keyword>
<dbReference type="InterPro" id="IPR050819">
    <property type="entry name" value="Tripeptidyl-peptidase_I"/>
</dbReference>
<evidence type="ECO:0000256" key="6">
    <source>
        <dbReference type="ARBA" id="ARBA00022670"/>
    </source>
</evidence>
<keyword evidence="11 14" id="KW-0106">Calcium</keyword>
<keyword evidence="13" id="KW-0325">Glycoprotein</keyword>
<feature type="active site" description="Charge relay system" evidence="14">
    <location>
        <position position="474"/>
    </location>
</feature>